<keyword evidence="1" id="KW-0862">Zinc</keyword>
<dbReference type="GO" id="GO:0008270">
    <property type="term" value="F:zinc ion binding"/>
    <property type="evidence" value="ECO:0007669"/>
    <property type="project" value="UniProtKB-KW"/>
</dbReference>
<evidence type="ECO:0000259" key="2">
    <source>
        <dbReference type="PROSITE" id="PS50966"/>
    </source>
</evidence>
<dbReference type="AlphaFoldDB" id="A0A913WZY7"/>
<keyword evidence="1" id="KW-0863">Zinc-finger</keyword>
<dbReference type="PROSITE" id="PS50966">
    <property type="entry name" value="ZF_SWIM"/>
    <property type="match status" value="1"/>
</dbReference>
<dbReference type="OrthoDB" id="5949399at2759"/>
<proteinExistence type="predicted"/>
<dbReference type="Proteomes" id="UP000887567">
    <property type="component" value="Unplaced"/>
</dbReference>
<dbReference type="GeneID" id="110235620"/>
<organism evidence="3 4">
    <name type="scientific">Exaiptasia diaphana</name>
    <name type="common">Tropical sea anemone</name>
    <name type="synonym">Aiptasia pulchella</name>
    <dbReference type="NCBI Taxonomy" id="2652724"/>
    <lineage>
        <taxon>Eukaryota</taxon>
        <taxon>Metazoa</taxon>
        <taxon>Cnidaria</taxon>
        <taxon>Anthozoa</taxon>
        <taxon>Hexacorallia</taxon>
        <taxon>Actiniaria</taxon>
        <taxon>Aiptasiidae</taxon>
        <taxon>Exaiptasia</taxon>
    </lineage>
</organism>
<name>A0A913WZY7_EXADI</name>
<evidence type="ECO:0000313" key="4">
    <source>
        <dbReference type="Proteomes" id="UP000887567"/>
    </source>
</evidence>
<dbReference type="RefSeq" id="XP_020896756.1">
    <property type="nucleotide sequence ID" value="XM_021041097.2"/>
</dbReference>
<dbReference type="EnsemblMetazoa" id="XM_021041097.2">
    <property type="protein sequence ID" value="XP_020896756.1"/>
    <property type="gene ID" value="LOC110235620"/>
</dbReference>
<protein>
    <recommendedName>
        <fullName evidence="2">SWIM-type domain-containing protein</fullName>
    </recommendedName>
</protein>
<accession>A0A913WZY7</accession>
<sequence length="217" mass="24612">MLCAKFKMAEKSVPFVGKTEIGKEKVKKKITEKDINVQFLLSIGQKTTGTNEEIKERADLFRNQPKLTEFLEKEVKARKQTSNIFGRELDGSKIPLPQEPWKIGPFPTFTAKQLDQYAQSKLPGRKSMLEKGERFFNSRKIVTMRVLRKNDETWVRAWVKQSYGEVQRPAFVKFNKIGCAVGGSCTCTVGVSGLCAHVISVLYQLIHHTQTGTTKNL</sequence>
<evidence type="ECO:0000313" key="3">
    <source>
        <dbReference type="EnsemblMetazoa" id="XP_020896756.1"/>
    </source>
</evidence>
<evidence type="ECO:0000256" key="1">
    <source>
        <dbReference type="PROSITE-ProRule" id="PRU00325"/>
    </source>
</evidence>
<dbReference type="KEGG" id="epa:110235620"/>
<dbReference type="InterPro" id="IPR007527">
    <property type="entry name" value="Znf_SWIM"/>
</dbReference>
<feature type="domain" description="SWIM-type" evidence="2">
    <location>
        <begin position="170"/>
        <end position="206"/>
    </location>
</feature>
<keyword evidence="4" id="KW-1185">Reference proteome</keyword>
<reference evidence="3" key="1">
    <citation type="submission" date="2022-11" db="UniProtKB">
        <authorList>
            <consortium name="EnsemblMetazoa"/>
        </authorList>
    </citation>
    <scope>IDENTIFICATION</scope>
</reference>
<keyword evidence="1" id="KW-0479">Metal-binding</keyword>